<dbReference type="EMBL" id="FWDO01000005">
    <property type="protein sequence ID" value="SLM19072.1"/>
    <property type="molecule type" value="Genomic_DNA"/>
</dbReference>
<dbReference type="GO" id="GO:0005886">
    <property type="term" value="C:plasma membrane"/>
    <property type="evidence" value="ECO:0007669"/>
    <property type="project" value="UniProtKB-SubCell"/>
</dbReference>
<keyword evidence="4" id="KW-0547">Nucleotide-binding</keyword>
<accession>A0A3P3XRZ1</accession>
<dbReference type="PROSITE" id="PS50893">
    <property type="entry name" value="ABC_TRANSPORTER_2"/>
    <property type="match status" value="1"/>
</dbReference>
<dbReference type="PROSITE" id="PS00211">
    <property type="entry name" value="ABC_TRANSPORTER_1"/>
    <property type="match status" value="1"/>
</dbReference>
<dbReference type="InterPro" id="IPR003439">
    <property type="entry name" value="ABC_transporter-like_ATP-bd"/>
</dbReference>
<dbReference type="AlphaFoldDB" id="A0A3P3XRZ1"/>
<dbReference type="InterPro" id="IPR050166">
    <property type="entry name" value="ABC_transporter_ATP-bind"/>
</dbReference>
<comment type="subcellular location">
    <subcellularLocation>
        <location evidence="1">Cell membrane</location>
        <topology evidence="1">Peripheral membrane protein</topology>
    </subcellularLocation>
</comment>
<dbReference type="InterPro" id="IPR017871">
    <property type="entry name" value="ABC_transporter-like_CS"/>
</dbReference>
<proteinExistence type="predicted"/>
<evidence type="ECO:0000256" key="6">
    <source>
        <dbReference type="ARBA" id="ARBA00023136"/>
    </source>
</evidence>
<dbReference type="InterPro" id="IPR027417">
    <property type="entry name" value="P-loop_NTPase"/>
</dbReference>
<dbReference type="Pfam" id="PF00005">
    <property type="entry name" value="ABC_tran"/>
    <property type="match status" value="1"/>
</dbReference>
<dbReference type="SUPFAM" id="SSF52540">
    <property type="entry name" value="P-loop containing nucleoside triphosphate hydrolases"/>
    <property type="match status" value="1"/>
</dbReference>
<keyword evidence="5" id="KW-0067">ATP-binding</keyword>
<evidence type="ECO:0000259" key="7">
    <source>
        <dbReference type="PROSITE" id="PS50893"/>
    </source>
</evidence>
<evidence type="ECO:0000256" key="1">
    <source>
        <dbReference type="ARBA" id="ARBA00004202"/>
    </source>
</evidence>
<keyword evidence="2" id="KW-0813">Transport</keyword>
<evidence type="ECO:0000256" key="2">
    <source>
        <dbReference type="ARBA" id="ARBA00022448"/>
    </source>
</evidence>
<keyword evidence="3" id="KW-1003">Cell membrane</keyword>
<protein>
    <submittedName>
        <fullName evidence="8">Phosphonate-transporting ATPase</fullName>
        <ecNumber evidence="8">3.6.3.28</ecNumber>
    </submittedName>
</protein>
<gene>
    <name evidence="8" type="ORF">SPIRO4BDMA_50587</name>
</gene>
<feature type="domain" description="ABC transporter" evidence="7">
    <location>
        <begin position="2"/>
        <end position="248"/>
    </location>
</feature>
<dbReference type="GO" id="GO:0005524">
    <property type="term" value="F:ATP binding"/>
    <property type="evidence" value="ECO:0007669"/>
    <property type="project" value="UniProtKB-KW"/>
</dbReference>
<dbReference type="GO" id="GO:0016887">
    <property type="term" value="F:ATP hydrolysis activity"/>
    <property type="evidence" value="ECO:0007669"/>
    <property type="project" value="InterPro"/>
</dbReference>
<evidence type="ECO:0000313" key="8">
    <source>
        <dbReference type="EMBL" id="SLM19072.1"/>
    </source>
</evidence>
<keyword evidence="6" id="KW-0472">Membrane</keyword>
<evidence type="ECO:0000256" key="5">
    <source>
        <dbReference type="ARBA" id="ARBA00022840"/>
    </source>
</evidence>
<sequence length="263" mass="28781">MIRLHNIEVSFDLGGGQEHTVLKNLSLEVERGQTVSVIGSNGAGKSTLLNAIAGTVPVRAGKIFLDDSDVTPLPEWARAMYVGRVRQDPLAGTAGDMTLLDNLALAYRKGPRRFRIATPPKFAREMADKVAELGMGLEDRLRENVSRLSGGQRQALTLLMAILSRPSVLLLDEHTAALDPANAEIVGELTRRFIAEFNLTALMVTHDMKRALEQAGRVVMMHEGEIIADLSGAEKEKMDVAGLVRLFKKVRGAEYAEDRDLLI</sequence>
<evidence type="ECO:0000256" key="4">
    <source>
        <dbReference type="ARBA" id="ARBA00022741"/>
    </source>
</evidence>
<dbReference type="InterPro" id="IPR003593">
    <property type="entry name" value="AAA+_ATPase"/>
</dbReference>
<reference evidence="8" key="1">
    <citation type="submission" date="2017-02" db="EMBL/GenBank/DDBJ databases">
        <authorList>
            <person name="Regsiter A."/>
            <person name="William W."/>
        </authorList>
    </citation>
    <scope>NUCLEOTIDE SEQUENCE</scope>
    <source>
        <strain evidence="8">BdmA 4</strain>
    </source>
</reference>
<dbReference type="SMART" id="SM00382">
    <property type="entry name" value="AAA"/>
    <property type="match status" value="1"/>
</dbReference>
<name>A0A3P3XRZ1_9SPIR</name>
<dbReference type="PANTHER" id="PTHR42788">
    <property type="entry name" value="TAURINE IMPORT ATP-BINDING PROTEIN-RELATED"/>
    <property type="match status" value="1"/>
</dbReference>
<dbReference type="EC" id="3.6.3.28" evidence="8"/>
<dbReference type="PANTHER" id="PTHR42788:SF7">
    <property type="entry name" value="NITRATE ABC TRANSPORTER ATP-BINDING PROTEIN"/>
    <property type="match status" value="1"/>
</dbReference>
<evidence type="ECO:0000256" key="3">
    <source>
        <dbReference type="ARBA" id="ARBA00022475"/>
    </source>
</evidence>
<dbReference type="Gene3D" id="3.40.50.300">
    <property type="entry name" value="P-loop containing nucleotide triphosphate hydrolases"/>
    <property type="match status" value="1"/>
</dbReference>
<keyword evidence="8" id="KW-0378">Hydrolase</keyword>
<organism evidence="8">
    <name type="scientific">uncultured spirochete</name>
    <dbReference type="NCBI Taxonomy" id="156406"/>
    <lineage>
        <taxon>Bacteria</taxon>
        <taxon>Pseudomonadati</taxon>
        <taxon>Spirochaetota</taxon>
        <taxon>Spirochaetia</taxon>
        <taxon>Spirochaetales</taxon>
        <taxon>environmental samples</taxon>
    </lineage>
</organism>